<organism evidence="2">
    <name type="scientific">Pyropia perforata</name>
    <name type="common">Red alga</name>
    <name type="synonym">Porphyra perforata</name>
    <dbReference type="NCBI Taxonomy" id="182771"/>
    <lineage>
        <taxon>Eukaryota</taxon>
        <taxon>Rhodophyta</taxon>
        <taxon>Bangiophyceae</taxon>
        <taxon>Bangiales</taxon>
        <taxon>Bangiaceae</taxon>
        <taxon>Pyropia</taxon>
    </lineage>
</organism>
<keyword evidence="3" id="KW-0150">Chloroplast</keyword>
<dbReference type="EMBL" id="KJ776830">
    <property type="protein sequence ID" value="AIA20104.1"/>
    <property type="molecule type" value="Genomic_DNA"/>
</dbReference>
<reference evidence="2" key="1">
    <citation type="journal article" date="2014" name="Sci. Rep.">
        <title>Minimally destructive sampling of type specimens of Pyropia (Bangiales, Rhodophyta) recovers complete plastid and mitochondrial genomes.</title>
        <authorList>
            <person name="Hughey J.R."/>
            <person name="Gabrielson P.W."/>
            <person name="Rohmer L."/>
            <person name="Tortolani J."/>
            <person name="Silva M."/>
            <person name="Miller K.A."/>
            <person name="Young J.D."/>
            <person name="Martell C."/>
            <person name="Ruediger E."/>
        </authorList>
    </citation>
    <scope>NUCLEOTIDE SEQUENCE</scope>
    <source>
        <strain evidence="2">LD 13037</strain>
    </source>
</reference>
<dbReference type="EMBL" id="KJ776833">
    <property type="protein sequence ID" value="AIA20731.1"/>
    <property type="molecule type" value="Genomic_DNA"/>
</dbReference>
<dbReference type="EMBL" id="KJ776829">
    <property type="protein sequence ID" value="AIA19895.1"/>
    <property type="molecule type" value="Genomic_DNA"/>
</dbReference>
<keyword evidence="1" id="KW-1133">Transmembrane helix</keyword>
<protein>
    <submittedName>
        <fullName evidence="2">Hypothetical chloroplast protein 33</fullName>
    </submittedName>
</protein>
<accession>A0A023I7C6</accession>
<dbReference type="GeneID" id="19221684"/>
<evidence type="ECO:0000313" key="2">
    <source>
        <dbReference type="EMBL" id="AGV01104.1"/>
    </source>
</evidence>
<dbReference type="EMBL" id="KJ776828">
    <property type="protein sequence ID" value="AIA19686.1"/>
    <property type="molecule type" value="Genomic_DNA"/>
</dbReference>
<keyword evidence="1" id="KW-0472">Membrane</keyword>
<dbReference type="RefSeq" id="YP_009027612.1">
    <property type="nucleotide sequence ID" value="NC_024050.1"/>
</dbReference>
<keyword evidence="2" id="KW-0934">Plastid</keyword>
<dbReference type="EMBL" id="KF515973">
    <property type="protein sequence ID" value="AHB35315.1"/>
    <property type="molecule type" value="Genomic_DNA"/>
</dbReference>
<dbReference type="AlphaFoldDB" id="A0A023I7C6"/>
<sequence>MMKKKLGNGFFNNTKKGLIIIKINPKITLIKNRGNFNILFQKLLIIIILILLIIVTINNMFIF</sequence>
<dbReference type="EMBL" id="KJ776831">
    <property type="protein sequence ID" value="AIA20313.1"/>
    <property type="molecule type" value="Genomic_DNA"/>
</dbReference>
<keyword evidence="1" id="KW-0812">Transmembrane</keyword>
<dbReference type="EMBL" id="KC904971">
    <property type="protein sequence ID" value="AGV01104.1"/>
    <property type="molecule type" value="Genomic_DNA"/>
</dbReference>
<feature type="transmembrane region" description="Helical" evidence="1">
    <location>
        <begin position="43"/>
        <end position="62"/>
    </location>
</feature>
<geneLocation type="plastid" evidence="2"/>
<proteinExistence type="predicted"/>
<dbReference type="EMBL" id="KJ776834">
    <property type="protein sequence ID" value="AIA20940.1"/>
    <property type="molecule type" value="Genomic_DNA"/>
</dbReference>
<dbReference type="EMBL" id="KJ776832">
    <property type="protein sequence ID" value="AIA20522.1"/>
    <property type="molecule type" value="Genomic_DNA"/>
</dbReference>
<gene>
    <name evidence="2" type="primary">ycf33</name>
</gene>
<name>A0A023I7C6_PYRPE</name>
<evidence type="ECO:0000313" key="3">
    <source>
        <dbReference type="EMBL" id="AHB35315.1"/>
    </source>
</evidence>
<evidence type="ECO:0000256" key="1">
    <source>
        <dbReference type="SAM" id="Phobius"/>
    </source>
</evidence>
<dbReference type="EMBL" id="KJ776827">
    <property type="protein sequence ID" value="AIA19477.1"/>
    <property type="molecule type" value="Genomic_DNA"/>
</dbReference>
<accession>A0A059STZ4</accession>